<evidence type="ECO:0000256" key="1">
    <source>
        <dbReference type="ARBA" id="ARBA00004141"/>
    </source>
</evidence>
<dbReference type="PANTHER" id="PTHR10057">
    <property type="entry name" value="PERIPHERAL-TYPE BENZODIAZEPINE RECEPTOR"/>
    <property type="match status" value="1"/>
</dbReference>
<dbReference type="Gene3D" id="1.20.1260.100">
    <property type="entry name" value="TspO/MBR protein"/>
    <property type="match status" value="1"/>
</dbReference>
<dbReference type="InterPro" id="IPR038330">
    <property type="entry name" value="TspO/MBR-related_sf"/>
</dbReference>
<evidence type="ECO:0000313" key="8">
    <source>
        <dbReference type="Proteomes" id="UP001219037"/>
    </source>
</evidence>
<accession>A0ABY8H6Y6</accession>
<feature type="transmembrane region" description="Helical" evidence="6">
    <location>
        <begin position="126"/>
        <end position="146"/>
    </location>
</feature>
<dbReference type="EMBL" id="CP121252">
    <property type="protein sequence ID" value="WFP16905.1"/>
    <property type="molecule type" value="Genomic_DNA"/>
</dbReference>
<dbReference type="PANTHER" id="PTHR10057:SF0">
    <property type="entry name" value="TRANSLOCATOR PROTEIN"/>
    <property type="match status" value="1"/>
</dbReference>
<evidence type="ECO:0000256" key="6">
    <source>
        <dbReference type="SAM" id="Phobius"/>
    </source>
</evidence>
<organism evidence="7 8">
    <name type="scientific">Citricoccus muralis</name>
    <dbReference type="NCBI Taxonomy" id="169134"/>
    <lineage>
        <taxon>Bacteria</taxon>
        <taxon>Bacillati</taxon>
        <taxon>Actinomycetota</taxon>
        <taxon>Actinomycetes</taxon>
        <taxon>Micrococcales</taxon>
        <taxon>Micrococcaceae</taxon>
        <taxon>Citricoccus</taxon>
    </lineage>
</organism>
<keyword evidence="4 6" id="KW-1133">Transmembrane helix</keyword>
<comment type="subcellular location">
    <subcellularLocation>
        <location evidence="1">Membrane</location>
        <topology evidence="1">Multi-pass membrane protein</topology>
    </subcellularLocation>
</comment>
<proteinExistence type="inferred from homology"/>
<protein>
    <submittedName>
        <fullName evidence="7">Tryptophan-rich sensory protein</fullName>
    </submittedName>
</protein>
<dbReference type="Pfam" id="PF03073">
    <property type="entry name" value="TspO_MBR"/>
    <property type="match status" value="1"/>
</dbReference>
<keyword evidence="5 6" id="KW-0472">Membrane</keyword>
<evidence type="ECO:0000256" key="5">
    <source>
        <dbReference type="ARBA" id="ARBA00023136"/>
    </source>
</evidence>
<sequence length="181" mass="19907">METVAGNTDATSHSSQHRHPALTVTMLIVFLLVPLLVGFVGSLLTADQVDGWYASANQAPWTPPNAVFGPVWTALYLTMGFATWLVWLRPASSGRRTALAWFIIQLALNAVWSPTFFGGYPLLGAAALWLSFAIIVALLVGLVMTIRSFWNVRTLAAVLFLPYLLWVTYASTLNLYMAIFN</sequence>
<evidence type="ECO:0000256" key="2">
    <source>
        <dbReference type="ARBA" id="ARBA00007524"/>
    </source>
</evidence>
<feature type="transmembrane region" description="Helical" evidence="6">
    <location>
        <begin position="99"/>
        <end position="120"/>
    </location>
</feature>
<feature type="transmembrane region" description="Helical" evidence="6">
    <location>
        <begin position="21"/>
        <end position="46"/>
    </location>
</feature>
<dbReference type="RefSeq" id="WP_278158040.1">
    <property type="nucleotide sequence ID" value="NZ_CP121252.1"/>
</dbReference>
<dbReference type="PIRSF" id="PIRSF005859">
    <property type="entry name" value="PBR"/>
    <property type="match status" value="1"/>
</dbReference>
<keyword evidence="8" id="KW-1185">Reference proteome</keyword>
<dbReference type="InterPro" id="IPR004307">
    <property type="entry name" value="TspO_MBR"/>
</dbReference>
<dbReference type="Proteomes" id="UP001219037">
    <property type="component" value="Chromosome"/>
</dbReference>
<evidence type="ECO:0000313" key="7">
    <source>
        <dbReference type="EMBL" id="WFP16905.1"/>
    </source>
</evidence>
<dbReference type="CDD" id="cd15904">
    <property type="entry name" value="TSPO_MBR"/>
    <property type="match status" value="1"/>
</dbReference>
<evidence type="ECO:0000256" key="3">
    <source>
        <dbReference type="ARBA" id="ARBA00022692"/>
    </source>
</evidence>
<gene>
    <name evidence="7" type="ORF">P8192_01910</name>
</gene>
<comment type="similarity">
    <text evidence="2">Belongs to the TspO/BZRP family.</text>
</comment>
<reference evidence="7 8" key="1">
    <citation type="submission" date="2023-04" db="EMBL/GenBank/DDBJ databases">
        <title>Funneling lignin-derived compounds into biodiesel using alkali-halophilic Citricoccus sp. P2.</title>
        <authorList>
            <person name="Luo C.-B."/>
        </authorList>
    </citation>
    <scope>NUCLEOTIDE SEQUENCE [LARGE SCALE GENOMIC DNA]</scope>
    <source>
        <strain evidence="7 8">P2</strain>
    </source>
</reference>
<feature type="transmembrane region" description="Helical" evidence="6">
    <location>
        <begin position="158"/>
        <end position="179"/>
    </location>
</feature>
<keyword evidence="3 6" id="KW-0812">Transmembrane</keyword>
<evidence type="ECO:0000256" key="4">
    <source>
        <dbReference type="ARBA" id="ARBA00022989"/>
    </source>
</evidence>
<name>A0ABY8H6Y6_9MICC</name>
<feature type="transmembrane region" description="Helical" evidence="6">
    <location>
        <begin position="66"/>
        <end position="87"/>
    </location>
</feature>